<sequence>MSLFANSCSGPSDYKVIVESDALSLLKIQTGMNDEETLTKQIYNLQSDAYEIGQHTCLRTFTFTRLKISEFPAYYDQVLGIGDEGKLLLHIGRCPANHLSVRVSAAFNSRTGAGHLHHLLYFGQISAIHASSFFHELDERKQLYMAKALAGLLSPQAGSMIFGAHAAETVSGKDVDMFLHWPEWWVSMWDGVVFGKGTVIVDVGFKDSAKGENSTITVWSVTRL</sequence>
<accession>A0ACB8ACF0</accession>
<keyword evidence="2" id="KW-1185">Reference proteome</keyword>
<organism evidence="1 2">
    <name type="scientific">Hygrophoropsis aurantiaca</name>
    <dbReference type="NCBI Taxonomy" id="72124"/>
    <lineage>
        <taxon>Eukaryota</taxon>
        <taxon>Fungi</taxon>
        <taxon>Dikarya</taxon>
        <taxon>Basidiomycota</taxon>
        <taxon>Agaricomycotina</taxon>
        <taxon>Agaricomycetes</taxon>
        <taxon>Agaricomycetidae</taxon>
        <taxon>Boletales</taxon>
        <taxon>Coniophorineae</taxon>
        <taxon>Hygrophoropsidaceae</taxon>
        <taxon>Hygrophoropsis</taxon>
    </lineage>
</organism>
<gene>
    <name evidence="1" type="ORF">BJ138DRAFT_1113782</name>
</gene>
<dbReference type="Proteomes" id="UP000790377">
    <property type="component" value="Unassembled WGS sequence"/>
</dbReference>
<proteinExistence type="predicted"/>
<comment type="caution">
    <text evidence="1">The sequence shown here is derived from an EMBL/GenBank/DDBJ whole genome shotgun (WGS) entry which is preliminary data.</text>
</comment>
<protein>
    <submittedName>
        <fullName evidence="1">Uncharacterized protein</fullName>
    </submittedName>
</protein>
<dbReference type="EMBL" id="MU267700">
    <property type="protein sequence ID" value="KAH7910778.1"/>
    <property type="molecule type" value="Genomic_DNA"/>
</dbReference>
<name>A0ACB8ACF0_9AGAM</name>
<reference evidence="1" key="1">
    <citation type="journal article" date="2021" name="New Phytol.">
        <title>Evolutionary innovations through gain and loss of genes in the ectomycorrhizal Boletales.</title>
        <authorList>
            <person name="Wu G."/>
            <person name="Miyauchi S."/>
            <person name="Morin E."/>
            <person name="Kuo A."/>
            <person name="Drula E."/>
            <person name="Varga T."/>
            <person name="Kohler A."/>
            <person name="Feng B."/>
            <person name="Cao Y."/>
            <person name="Lipzen A."/>
            <person name="Daum C."/>
            <person name="Hundley H."/>
            <person name="Pangilinan J."/>
            <person name="Johnson J."/>
            <person name="Barry K."/>
            <person name="LaButti K."/>
            <person name="Ng V."/>
            <person name="Ahrendt S."/>
            <person name="Min B."/>
            <person name="Choi I.G."/>
            <person name="Park H."/>
            <person name="Plett J.M."/>
            <person name="Magnuson J."/>
            <person name="Spatafora J.W."/>
            <person name="Nagy L.G."/>
            <person name="Henrissat B."/>
            <person name="Grigoriev I.V."/>
            <person name="Yang Z.L."/>
            <person name="Xu J."/>
            <person name="Martin F.M."/>
        </authorList>
    </citation>
    <scope>NUCLEOTIDE SEQUENCE</scope>
    <source>
        <strain evidence="1">ATCC 28755</strain>
    </source>
</reference>
<evidence type="ECO:0000313" key="2">
    <source>
        <dbReference type="Proteomes" id="UP000790377"/>
    </source>
</evidence>
<evidence type="ECO:0000313" key="1">
    <source>
        <dbReference type="EMBL" id="KAH7910778.1"/>
    </source>
</evidence>